<dbReference type="PROSITE" id="PS51219">
    <property type="entry name" value="DPCK"/>
    <property type="match status" value="1"/>
</dbReference>
<gene>
    <name evidence="3" type="ORF">S01H1_69860</name>
</gene>
<evidence type="ECO:0000256" key="1">
    <source>
        <dbReference type="ARBA" id="ARBA00022741"/>
    </source>
</evidence>
<reference evidence="3" key="1">
    <citation type="journal article" date="2014" name="Front. Microbiol.">
        <title>High frequency of phylogenetically diverse reductive dehalogenase-homologous genes in deep subseafloor sedimentary metagenomes.</title>
        <authorList>
            <person name="Kawai M."/>
            <person name="Futagami T."/>
            <person name="Toyoda A."/>
            <person name="Takaki Y."/>
            <person name="Nishi S."/>
            <person name="Hori S."/>
            <person name="Arai W."/>
            <person name="Tsubouchi T."/>
            <person name="Morono Y."/>
            <person name="Uchiyama I."/>
            <person name="Ito T."/>
            <person name="Fujiyama A."/>
            <person name="Inagaki F."/>
            <person name="Takami H."/>
        </authorList>
    </citation>
    <scope>NUCLEOTIDE SEQUENCE</scope>
    <source>
        <strain evidence="3">Expedition CK06-06</strain>
    </source>
</reference>
<name>X0WY10_9ZZZZ</name>
<dbReference type="EMBL" id="BARS01046406">
    <property type="protein sequence ID" value="GAG29328.1"/>
    <property type="molecule type" value="Genomic_DNA"/>
</dbReference>
<dbReference type="InterPro" id="IPR027417">
    <property type="entry name" value="P-loop_NTPase"/>
</dbReference>
<dbReference type="PANTHER" id="PTHR10695:SF46">
    <property type="entry name" value="BIFUNCTIONAL COENZYME A SYNTHASE-RELATED"/>
    <property type="match status" value="1"/>
</dbReference>
<evidence type="ECO:0000313" key="3">
    <source>
        <dbReference type="EMBL" id="GAG29328.1"/>
    </source>
</evidence>
<dbReference type="AlphaFoldDB" id="X0WY10"/>
<dbReference type="GO" id="GO:0004140">
    <property type="term" value="F:dephospho-CoA kinase activity"/>
    <property type="evidence" value="ECO:0007669"/>
    <property type="project" value="InterPro"/>
</dbReference>
<dbReference type="CDD" id="cd02022">
    <property type="entry name" value="DPCK"/>
    <property type="match status" value="1"/>
</dbReference>
<comment type="caution">
    <text evidence="3">The sequence shown here is derived from an EMBL/GenBank/DDBJ whole genome shotgun (WGS) entry which is preliminary data.</text>
</comment>
<protein>
    <recommendedName>
        <fullName evidence="4">Dephospho-CoA kinase</fullName>
    </recommendedName>
</protein>
<organism evidence="3">
    <name type="scientific">marine sediment metagenome</name>
    <dbReference type="NCBI Taxonomy" id="412755"/>
    <lineage>
        <taxon>unclassified sequences</taxon>
        <taxon>metagenomes</taxon>
        <taxon>ecological metagenomes</taxon>
    </lineage>
</organism>
<proteinExistence type="predicted"/>
<keyword evidence="1" id="KW-0547">Nucleotide-binding</keyword>
<accession>X0WY10</accession>
<sequence>GRDILGPGGEIDRRKLGQIVFSRPLALAQLNRIVHPEAYRLARQTIEDHRLREAAAVALEAPLLIEAGWTDLVDRVWLVTAPKATVVRRLKRKHGIDDDQILARLESQMSAEQKAEHADDTIHNDGTLAELESRVTELWNRLHTA</sequence>
<dbReference type="PANTHER" id="PTHR10695">
    <property type="entry name" value="DEPHOSPHO-COA KINASE-RELATED"/>
    <property type="match status" value="1"/>
</dbReference>
<dbReference type="GO" id="GO:0015937">
    <property type="term" value="P:coenzyme A biosynthetic process"/>
    <property type="evidence" value="ECO:0007669"/>
    <property type="project" value="InterPro"/>
</dbReference>
<dbReference type="GO" id="GO:0005524">
    <property type="term" value="F:ATP binding"/>
    <property type="evidence" value="ECO:0007669"/>
    <property type="project" value="UniProtKB-KW"/>
</dbReference>
<dbReference type="Gene3D" id="3.40.50.300">
    <property type="entry name" value="P-loop containing nucleotide triphosphate hydrolases"/>
    <property type="match status" value="1"/>
</dbReference>
<keyword evidence="2" id="KW-0067">ATP-binding</keyword>
<dbReference type="Pfam" id="PF01121">
    <property type="entry name" value="CoaE"/>
    <property type="match status" value="1"/>
</dbReference>
<feature type="non-terminal residue" evidence="3">
    <location>
        <position position="1"/>
    </location>
</feature>
<evidence type="ECO:0008006" key="4">
    <source>
        <dbReference type="Google" id="ProtNLM"/>
    </source>
</evidence>
<dbReference type="NCBIfam" id="TIGR00152">
    <property type="entry name" value="dephospho-CoA kinase"/>
    <property type="match status" value="1"/>
</dbReference>
<evidence type="ECO:0000256" key="2">
    <source>
        <dbReference type="ARBA" id="ARBA00022840"/>
    </source>
</evidence>
<dbReference type="SUPFAM" id="SSF52540">
    <property type="entry name" value="P-loop containing nucleoside triphosphate hydrolases"/>
    <property type="match status" value="1"/>
</dbReference>
<dbReference type="InterPro" id="IPR001977">
    <property type="entry name" value="Depp_CoAkinase"/>
</dbReference>